<organism evidence="2 3">
    <name type="scientific">Bradyrhizobium ontarionense</name>
    <dbReference type="NCBI Taxonomy" id="2898149"/>
    <lineage>
        <taxon>Bacteria</taxon>
        <taxon>Pseudomonadati</taxon>
        <taxon>Pseudomonadota</taxon>
        <taxon>Alphaproteobacteria</taxon>
        <taxon>Hyphomicrobiales</taxon>
        <taxon>Nitrobacteraceae</taxon>
        <taxon>Bradyrhizobium</taxon>
    </lineage>
</organism>
<name>A0ABY3RIN3_9BRAD</name>
<keyword evidence="3" id="KW-1185">Reference proteome</keyword>
<accession>A0ABY3RIN3</accession>
<evidence type="ECO:0000313" key="2">
    <source>
        <dbReference type="EMBL" id="UFZ07198.1"/>
    </source>
</evidence>
<dbReference type="RefSeq" id="WP_231326651.1">
    <property type="nucleotide sequence ID" value="NZ_CP088156.1"/>
</dbReference>
<evidence type="ECO:0000313" key="3">
    <source>
        <dbReference type="Proteomes" id="UP001431010"/>
    </source>
</evidence>
<keyword evidence="1" id="KW-0732">Signal</keyword>
<dbReference type="EMBL" id="CP088156">
    <property type="protein sequence ID" value="UFZ07198.1"/>
    <property type="molecule type" value="Genomic_DNA"/>
</dbReference>
<feature type="chain" id="PRO_5046879187" description="DUF1311 domain-containing protein" evidence="1">
    <location>
        <begin position="22"/>
        <end position="85"/>
    </location>
</feature>
<sequence>MLRGVIGAGLLMLAMGSGLQAASEPGSSERMSCSEVRYYVEKYTAEVAETYARSRGATDAQISRARRCLTATHFRRAERWRSYTE</sequence>
<reference evidence="2" key="1">
    <citation type="journal article" date="2024" name="Antonie Van Leeuwenhoek">
        <title>Bradyrhizobium ontarionense sp. nov., a novel bacterial symbiont isolated from Aeschynomene indica (Indian jointvetch), harbours photosynthesis, nitrogen fixation and nitrous oxide (N2O) reductase genes.</title>
        <authorList>
            <person name="Bromfield E.S.P."/>
            <person name="Cloutier S."/>
        </authorList>
    </citation>
    <scope>NUCLEOTIDE SEQUENCE</scope>
    <source>
        <strain evidence="2">A19</strain>
    </source>
</reference>
<feature type="signal peptide" evidence="1">
    <location>
        <begin position="1"/>
        <end position="21"/>
    </location>
</feature>
<gene>
    <name evidence="2" type="ORF">LQG66_13210</name>
</gene>
<evidence type="ECO:0008006" key="4">
    <source>
        <dbReference type="Google" id="ProtNLM"/>
    </source>
</evidence>
<evidence type="ECO:0000256" key="1">
    <source>
        <dbReference type="SAM" id="SignalP"/>
    </source>
</evidence>
<proteinExistence type="predicted"/>
<protein>
    <recommendedName>
        <fullName evidence="4">DUF1311 domain-containing protein</fullName>
    </recommendedName>
</protein>
<dbReference type="Proteomes" id="UP001431010">
    <property type="component" value="Chromosome"/>
</dbReference>